<feature type="compositionally biased region" description="Polar residues" evidence="1">
    <location>
        <begin position="37"/>
        <end position="55"/>
    </location>
</feature>
<evidence type="ECO:0000313" key="4">
    <source>
        <dbReference type="Proteomes" id="UP000199544"/>
    </source>
</evidence>
<dbReference type="Proteomes" id="UP000199544">
    <property type="component" value="Unassembled WGS sequence"/>
</dbReference>
<accession>A0A1H0D0F0</accession>
<name>A0A1H0D0F0_9BACL</name>
<feature type="transmembrane region" description="Helical" evidence="2">
    <location>
        <begin position="77"/>
        <end position="96"/>
    </location>
</feature>
<protein>
    <submittedName>
        <fullName evidence="3">Uncharacterized protein</fullName>
    </submittedName>
</protein>
<evidence type="ECO:0000256" key="1">
    <source>
        <dbReference type="SAM" id="MobiDB-lite"/>
    </source>
</evidence>
<keyword evidence="2" id="KW-0472">Membrane</keyword>
<gene>
    <name evidence="3" type="ORF">SAMN04488137_0115</name>
</gene>
<proteinExistence type="predicted"/>
<dbReference type="AlphaFoldDB" id="A0A1H0D0F0"/>
<sequence length="99" mass="10778">MKISIKSVNVDAITMKGSLNIGKTLIIKRYSLQKEANQTKQVPGESQTQGPSSASKKLKVTPVQPDIDTIKKQSDEMAAQLLANACLLYYIAIMLVSNP</sequence>
<organism evidence="3 4">
    <name type="scientific">Fictibacillus solisalsi</name>
    <dbReference type="NCBI Taxonomy" id="459525"/>
    <lineage>
        <taxon>Bacteria</taxon>
        <taxon>Bacillati</taxon>
        <taxon>Bacillota</taxon>
        <taxon>Bacilli</taxon>
        <taxon>Bacillales</taxon>
        <taxon>Fictibacillaceae</taxon>
        <taxon>Fictibacillus</taxon>
    </lineage>
</organism>
<keyword evidence="4" id="KW-1185">Reference proteome</keyword>
<keyword evidence="2" id="KW-1133">Transmembrane helix</keyword>
<dbReference type="EMBL" id="FNHW01000012">
    <property type="protein sequence ID" value="SDN63341.1"/>
    <property type="molecule type" value="Genomic_DNA"/>
</dbReference>
<reference evidence="4" key="1">
    <citation type="submission" date="2016-10" db="EMBL/GenBank/DDBJ databases">
        <authorList>
            <person name="Varghese N."/>
            <person name="Submissions S."/>
        </authorList>
    </citation>
    <scope>NUCLEOTIDE SEQUENCE [LARGE SCALE GENOMIC DNA]</scope>
    <source>
        <strain evidence="4">CGMCC 1.6854</strain>
    </source>
</reference>
<evidence type="ECO:0000313" key="3">
    <source>
        <dbReference type="EMBL" id="SDN63341.1"/>
    </source>
</evidence>
<dbReference type="RefSeq" id="WP_090239971.1">
    <property type="nucleotide sequence ID" value="NZ_FNHW01000012.1"/>
</dbReference>
<feature type="region of interest" description="Disordered" evidence="1">
    <location>
        <begin position="37"/>
        <end position="61"/>
    </location>
</feature>
<keyword evidence="2" id="KW-0812">Transmembrane</keyword>
<evidence type="ECO:0000256" key="2">
    <source>
        <dbReference type="SAM" id="Phobius"/>
    </source>
</evidence>
<dbReference type="OrthoDB" id="2973376at2"/>